<dbReference type="Proteomes" id="UP000826775">
    <property type="component" value="Chromosome"/>
</dbReference>
<gene>
    <name evidence="2" type="ORF">NHP190003_07000</name>
</gene>
<protein>
    <recommendedName>
        <fullName evidence="4">Lipoprotein</fullName>
    </recommendedName>
</protein>
<accession>A0ABM7SAL4</accession>
<organism evidence="2 3">
    <name type="scientific">Helicobacter gastrocanis</name>
    <dbReference type="NCBI Taxonomy" id="2849641"/>
    <lineage>
        <taxon>Bacteria</taxon>
        <taxon>Pseudomonadati</taxon>
        <taxon>Campylobacterota</taxon>
        <taxon>Epsilonproteobacteria</taxon>
        <taxon>Campylobacterales</taxon>
        <taxon>Helicobacteraceae</taxon>
        <taxon>Helicobacter</taxon>
    </lineage>
</organism>
<dbReference type="EMBL" id="AP024814">
    <property type="protein sequence ID" value="BCZ17418.1"/>
    <property type="molecule type" value="Genomic_DNA"/>
</dbReference>
<reference evidence="2 3" key="1">
    <citation type="submission" date="2021-07" db="EMBL/GenBank/DDBJ databases">
        <title>Novel Helicobacter sp. Isolated from a dog.</title>
        <authorList>
            <person name="Rimbara E."/>
            <person name="Suzuki M."/>
        </authorList>
    </citation>
    <scope>NUCLEOTIDE SEQUENCE [LARGE SCALE GENOMIC DNA]</scope>
    <source>
        <strain evidence="3">NHP19-003</strain>
    </source>
</reference>
<dbReference type="PROSITE" id="PS51257">
    <property type="entry name" value="PROKAR_LIPOPROTEIN"/>
    <property type="match status" value="1"/>
</dbReference>
<feature type="signal peptide" evidence="1">
    <location>
        <begin position="1"/>
        <end position="20"/>
    </location>
</feature>
<keyword evidence="1" id="KW-0732">Signal</keyword>
<dbReference type="RefSeq" id="WP_221280711.1">
    <property type="nucleotide sequence ID" value="NZ_AP024814.1"/>
</dbReference>
<evidence type="ECO:0000313" key="3">
    <source>
        <dbReference type="Proteomes" id="UP000826775"/>
    </source>
</evidence>
<feature type="chain" id="PRO_5045118193" description="Lipoprotein" evidence="1">
    <location>
        <begin position="21"/>
        <end position="177"/>
    </location>
</feature>
<evidence type="ECO:0000256" key="1">
    <source>
        <dbReference type="SAM" id="SignalP"/>
    </source>
</evidence>
<sequence length="177" mass="20470">MRIFYVILLGLLLGACALKHSPDASLVTFDIAHQGGVVKTYWRKLGDKPSKEFALGSNNWVLLIFKDPYKKAKIEQRYLEPGVYYLASFELQVGDRLLKSQGTLPRWRTGWDKVHNKPLFLAFEVKPHTPLRLPSIELAVRHILPNKKQKIKESYKVNFLFNDKNHVFIKGAYLKSF</sequence>
<evidence type="ECO:0000313" key="2">
    <source>
        <dbReference type="EMBL" id="BCZ17418.1"/>
    </source>
</evidence>
<name>A0ABM7SAL4_9HELI</name>
<proteinExistence type="predicted"/>
<keyword evidence="3" id="KW-1185">Reference proteome</keyword>
<evidence type="ECO:0008006" key="4">
    <source>
        <dbReference type="Google" id="ProtNLM"/>
    </source>
</evidence>